<keyword evidence="2" id="KW-1185">Reference proteome</keyword>
<sequence>MTPSRFPLYQSFDRQERATREVQELDAPASFKLVIGSFPETLFREVSHRYYQLDEDIFPDNLNSWNSSSLSMLETAALGLLEYIKFFPVLFFPYFGITLQFPPPEYNPTLGSKHAIDMSFDSVVCDYSQSKIRSLLYLTNDMPL</sequence>
<evidence type="ECO:0000313" key="2">
    <source>
        <dbReference type="Proteomes" id="UP000710849"/>
    </source>
</evidence>
<reference evidence="1 2" key="1">
    <citation type="journal article" date="2020" name="Genome Biol. Evol.">
        <title>Comparative genomics of Sclerotiniaceae.</title>
        <authorList>
            <person name="Valero Jimenez C.A."/>
            <person name="Steentjes M."/>
            <person name="Scholten O.E."/>
            <person name="Van Kan J.A.L."/>
        </authorList>
    </citation>
    <scope>NUCLEOTIDE SEQUENCE [LARGE SCALE GENOMIC DNA]</scope>
    <source>
        <strain evidence="1 2">MUCL 94</strain>
    </source>
</reference>
<evidence type="ECO:0000313" key="1">
    <source>
        <dbReference type="EMBL" id="KAF7955346.1"/>
    </source>
</evidence>
<name>A0A9P5LZM4_9HELO</name>
<organism evidence="1 2">
    <name type="scientific">Botrytis byssoidea</name>
    <dbReference type="NCBI Taxonomy" id="139641"/>
    <lineage>
        <taxon>Eukaryota</taxon>
        <taxon>Fungi</taxon>
        <taxon>Dikarya</taxon>
        <taxon>Ascomycota</taxon>
        <taxon>Pezizomycotina</taxon>
        <taxon>Leotiomycetes</taxon>
        <taxon>Helotiales</taxon>
        <taxon>Sclerotiniaceae</taxon>
        <taxon>Botrytis</taxon>
    </lineage>
</organism>
<dbReference type="Proteomes" id="UP000710849">
    <property type="component" value="Unassembled WGS sequence"/>
</dbReference>
<dbReference type="GeneID" id="62144194"/>
<dbReference type="EMBL" id="RCSW01000001">
    <property type="protein sequence ID" value="KAF7955346.1"/>
    <property type="molecule type" value="Genomic_DNA"/>
</dbReference>
<gene>
    <name evidence="1" type="ORF">EAE97_000605</name>
</gene>
<proteinExistence type="predicted"/>
<dbReference type="RefSeq" id="XP_038738476.1">
    <property type="nucleotide sequence ID" value="XM_038871115.1"/>
</dbReference>
<protein>
    <submittedName>
        <fullName evidence="1">Uncharacterized protein</fullName>
    </submittedName>
</protein>
<comment type="caution">
    <text evidence="1">The sequence shown here is derived from an EMBL/GenBank/DDBJ whole genome shotgun (WGS) entry which is preliminary data.</text>
</comment>
<dbReference type="AlphaFoldDB" id="A0A9P5LZM4"/>
<accession>A0A9P5LZM4</accession>